<dbReference type="EMBL" id="JBHTGP010000017">
    <property type="protein sequence ID" value="MFD0689551.1"/>
    <property type="molecule type" value="Genomic_DNA"/>
</dbReference>
<evidence type="ECO:0000256" key="1">
    <source>
        <dbReference type="SAM" id="MobiDB-lite"/>
    </source>
</evidence>
<proteinExistence type="predicted"/>
<feature type="region of interest" description="Disordered" evidence="1">
    <location>
        <begin position="1"/>
        <end position="45"/>
    </location>
</feature>
<dbReference type="PANTHER" id="PTHR38436:SF1">
    <property type="entry name" value="ESTER CYCLASE"/>
    <property type="match status" value="1"/>
</dbReference>
<dbReference type="Pfam" id="PF07366">
    <property type="entry name" value="SnoaL"/>
    <property type="match status" value="2"/>
</dbReference>
<evidence type="ECO:0000313" key="3">
    <source>
        <dbReference type="Proteomes" id="UP001597063"/>
    </source>
</evidence>
<dbReference type="SUPFAM" id="SSF54427">
    <property type="entry name" value="NTF2-like"/>
    <property type="match status" value="2"/>
</dbReference>
<dbReference type="PANTHER" id="PTHR38436">
    <property type="entry name" value="POLYKETIDE CYCLASE SNOAL-LIKE DOMAIN"/>
    <property type="match status" value="1"/>
</dbReference>
<protein>
    <submittedName>
        <fullName evidence="2">Ester cyclase</fullName>
    </submittedName>
</protein>
<dbReference type="InterPro" id="IPR032710">
    <property type="entry name" value="NTF2-like_dom_sf"/>
</dbReference>
<organism evidence="2 3">
    <name type="scientific">Actinomadura fibrosa</name>
    <dbReference type="NCBI Taxonomy" id="111802"/>
    <lineage>
        <taxon>Bacteria</taxon>
        <taxon>Bacillati</taxon>
        <taxon>Actinomycetota</taxon>
        <taxon>Actinomycetes</taxon>
        <taxon>Streptosporangiales</taxon>
        <taxon>Thermomonosporaceae</taxon>
        <taxon>Actinomadura</taxon>
    </lineage>
</organism>
<name>A0ABW2XT74_9ACTN</name>
<evidence type="ECO:0000313" key="2">
    <source>
        <dbReference type="EMBL" id="MFD0689551.1"/>
    </source>
</evidence>
<dbReference type="Gene3D" id="3.10.450.50">
    <property type="match status" value="2"/>
</dbReference>
<dbReference type="Proteomes" id="UP001597063">
    <property type="component" value="Unassembled WGS sequence"/>
</dbReference>
<reference evidence="3" key="1">
    <citation type="journal article" date="2019" name="Int. J. Syst. Evol. Microbiol.">
        <title>The Global Catalogue of Microorganisms (GCM) 10K type strain sequencing project: providing services to taxonomists for standard genome sequencing and annotation.</title>
        <authorList>
            <consortium name="The Broad Institute Genomics Platform"/>
            <consortium name="The Broad Institute Genome Sequencing Center for Infectious Disease"/>
            <person name="Wu L."/>
            <person name="Ma J."/>
        </authorList>
    </citation>
    <scope>NUCLEOTIDE SEQUENCE [LARGE SCALE GENOMIC DNA]</scope>
    <source>
        <strain evidence="3">JCM 9371</strain>
    </source>
</reference>
<accession>A0ABW2XT74</accession>
<feature type="compositionally biased region" description="Basic and acidic residues" evidence="1">
    <location>
        <begin position="1"/>
        <end position="31"/>
    </location>
</feature>
<comment type="caution">
    <text evidence="2">The sequence shown here is derived from an EMBL/GenBank/DDBJ whole genome shotgun (WGS) entry which is preliminary data.</text>
</comment>
<keyword evidence="3" id="KW-1185">Reference proteome</keyword>
<gene>
    <name evidence="2" type="ORF">ACFQZM_34045</name>
</gene>
<feature type="compositionally biased region" description="Low complexity" evidence="1">
    <location>
        <begin position="32"/>
        <end position="41"/>
    </location>
</feature>
<sequence length="412" mass="46455">MTEAKEPEGPRGGTRAEEKDTAPRDAERAARGEGAAAPRYAPQVSSTGRVMPAEFSIALAEGRGATLPDGDYSRRKQSLRGFEDQYTDIVDYIVRITHRIWEDQDIGYIYDTYAPGCRVFDDSGPRHGIEDMVAGTVQAIAAFPNMRHYADEVIWAGDDEQGFVTSHRALNIGDHTGHWRWGPPTRRRLNTWVIANCVVRDNEIHEEWVLYNTAAKLQQLGLDVAACAREFGNAGALRPYTEREQAEVERLQGGRKPVAVPEPAPTGRFDVEEWVRALFHNTYNRRDLSTIERFYAPNVRWYGATNRQGYGRQQVKAMARALLSTFPDLGVHVDEVYWMGNPDEGYRISVRWGGAGTHKGYSLYGAPTGRQVHIWGLSQLYVRHGEIVEEWALFNEFDVMAQLLRDEAAALL</sequence>
<dbReference type="RefSeq" id="WP_207400060.1">
    <property type="nucleotide sequence ID" value="NZ_CAACUY010000128.1"/>
</dbReference>
<dbReference type="InterPro" id="IPR009959">
    <property type="entry name" value="Cyclase_SnoaL-like"/>
</dbReference>